<feature type="region of interest" description="Disordered" evidence="1">
    <location>
        <begin position="35"/>
        <end position="66"/>
    </location>
</feature>
<keyword evidence="2" id="KW-0732">Signal</keyword>
<dbReference type="eggNOG" id="ENOG502SN66">
    <property type="taxonomic scope" value="Eukaryota"/>
</dbReference>
<organism evidence="3 4">
    <name type="scientific">Fusarium vanettenii (strain ATCC MYA-4622 / CBS 123669 / FGSC 9596 / NRRL 45880 / 77-13-4)</name>
    <name type="common">Fusarium solani subsp. pisi</name>
    <dbReference type="NCBI Taxonomy" id="660122"/>
    <lineage>
        <taxon>Eukaryota</taxon>
        <taxon>Fungi</taxon>
        <taxon>Dikarya</taxon>
        <taxon>Ascomycota</taxon>
        <taxon>Pezizomycotina</taxon>
        <taxon>Sordariomycetes</taxon>
        <taxon>Hypocreomycetidae</taxon>
        <taxon>Hypocreales</taxon>
        <taxon>Nectriaceae</taxon>
        <taxon>Fusarium</taxon>
        <taxon>Fusarium solani species complex</taxon>
        <taxon>Fusarium vanettenii</taxon>
    </lineage>
</organism>
<keyword evidence="4" id="KW-1185">Reference proteome</keyword>
<dbReference type="Proteomes" id="UP000005206">
    <property type="component" value="Chromosome 9"/>
</dbReference>
<feature type="chain" id="PRO_5002988038" evidence="2">
    <location>
        <begin position="19"/>
        <end position="333"/>
    </location>
</feature>
<dbReference type="GeneID" id="9670159"/>
<protein>
    <submittedName>
        <fullName evidence="3">Uncharacterized protein</fullName>
    </submittedName>
</protein>
<reference evidence="3 4" key="1">
    <citation type="journal article" date="2009" name="PLoS Genet.">
        <title>The genome of Nectria haematococca: contribution of supernumerary chromosomes to gene expansion.</title>
        <authorList>
            <person name="Coleman J.J."/>
            <person name="Rounsley S.D."/>
            <person name="Rodriguez-Carres M."/>
            <person name="Kuo A."/>
            <person name="Wasmann C.C."/>
            <person name="Grimwood J."/>
            <person name="Schmutz J."/>
            <person name="Taga M."/>
            <person name="White G.J."/>
            <person name="Zhou S."/>
            <person name="Schwartz D.C."/>
            <person name="Freitag M."/>
            <person name="Ma L.J."/>
            <person name="Danchin E.G."/>
            <person name="Henrissat B."/>
            <person name="Coutinho P.M."/>
            <person name="Nelson D.R."/>
            <person name="Straney D."/>
            <person name="Napoli C.A."/>
            <person name="Barker B.M."/>
            <person name="Gribskov M."/>
            <person name="Rep M."/>
            <person name="Kroken S."/>
            <person name="Molnar I."/>
            <person name="Rensing C."/>
            <person name="Kennell J.C."/>
            <person name="Zamora J."/>
            <person name="Farman M.L."/>
            <person name="Selker E.U."/>
            <person name="Salamov A."/>
            <person name="Shapiro H."/>
            <person name="Pangilinan J."/>
            <person name="Lindquist E."/>
            <person name="Lamers C."/>
            <person name="Grigoriev I.V."/>
            <person name="Geiser D.M."/>
            <person name="Covert S.F."/>
            <person name="Temporini E."/>
            <person name="Vanetten H.D."/>
        </authorList>
    </citation>
    <scope>NUCLEOTIDE SEQUENCE [LARGE SCALE GENOMIC DNA]</scope>
    <source>
        <strain evidence="4">ATCC MYA-4622 / CBS 123669 / FGSC 9596 / NRRL 45880 / 77-13-4</strain>
    </source>
</reference>
<dbReference type="OrthoDB" id="3625606at2759"/>
<proteinExistence type="predicted"/>
<sequence>MLRLKIVVCVLVAGVTGAACLLVYNSEQHEDQSARFVDDKGYDSLEEQNDPSSDQENRESSENKPKGEPVWLLRHIDDEGDPRQWALYMFGRVYELRVVRNAPFRYSIICSPRFEAHVTDGVRLYPKTGFHYVSPERPCVGGTPELHMTYYLAGCYICMVGRTRLTPDEVQQAFSMVKDDFGVFIATFLCQSFLDKFLKKIIARRDRASRRKKSIKQVITGKRLTMFNPRPKKRGRQSQVNHGGLFQGLETTVLESQTKPDSAQDCDQARQRTDIISMRASFSLPKHCHSNTWKQLIRPSQRASKRLLIQDSEEAYVRRECGVCVLLAGQCGS</sequence>
<evidence type="ECO:0000313" key="4">
    <source>
        <dbReference type="Proteomes" id="UP000005206"/>
    </source>
</evidence>
<evidence type="ECO:0000256" key="2">
    <source>
        <dbReference type="SAM" id="SignalP"/>
    </source>
</evidence>
<dbReference type="AlphaFoldDB" id="C7ZDE0"/>
<dbReference type="RefSeq" id="XP_003043910.1">
    <property type="nucleotide sequence ID" value="XM_003043864.1"/>
</dbReference>
<name>C7ZDE0_FUSV7</name>
<evidence type="ECO:0000256" key="1">
    <source>
        <dbReference type="SAM" id="MobiDB-lite"/>
    </source>
</evidence>
<dbReference type="EMBL" id="GG698919">
    <property type="protein sequence ID" value="EEU38197.1"/>
    <property type="molecule type" value="Genomic_DNA"/>
</dbReference>
<dbReference type="HOGENOM" id="CLU_834431_0_0_1"/>
<accession>C7ZDE0</accession>
<dbReference type="InParanoid" id="C7ZDE0"/>
<evidence type="ECO:0000313" key="3">
    <source>
        <dbReference type="EMBL" id="EEU38197.1"/>
    </source>
</evidence>
<dbReference type="VEuPathDB" id="FungiDB:NECHADRAFT_84535"/>
<dbReference type="PROSITE" id="PS51257">
    <property type="entry name" value="PROKAR_LIPOPROTEIN"/>
    <property type="match status" value="1"/>
</dbReference>
<dbReference type="KEGG" id="nhe:NECHADRAFT_84535"/>
<feature type="signal peptide" evidence="2">
    <location>
        <begin position="1"/>
        <end position="18"/>
    </location>
</feature>
<feature type="compositionally biased region" description="Basic and acidic residues" evidence="1">
    <location>
        <begin position="55"/>
        <end position="66"/>
    </location>
</feature>
<gene>
    <name evidence="3" type="ORF">NECHADRAFT_84535</name>
</gene>